<feature type="signal peptide" evidence="2">
    <location>
        <begin position="1"/>
        <end position="26"/>
    </location>
</feature>
<organism evidence="3 4">
    <name type="scientific">Sorghum bicolor</name>
    <name type="common">Sorghum</name>
    <name type="synonym">Sorghum vulgare</name>
    <dbReference type="NCBI Taxonomy" id="4558"/>
    <lineage>
        <taxon>Eukaryota</taxon>
        <taxon>Viridiplantae</taxon>
        <taxon>Streptophyta</taxon>
        <taxon>Embryophyta</taxon>
        <taxon>Tracheophyta</taxon>
        <taxon>Spermatophyta</taxon>
        <taxon>Magnoliopsida</taxon>
        <taxon>Liliopsida</taxon>
        <taxon>Poales</taxon>
        <taxon>Poaceae</taxon>
        <taxon>PACMAD clade</taxon>
        <taxon>Panicoideae</taxon>
        <taxon>Andropogonodae</taxon>
        <taxon>Andropogoneae</taxon>
        <taxon>Sorghinae</taxon>
        <taxon>Sorghum</taxon>
    </lineage>
</organism>
<sequence>MPSSDRMTGAIKLRLVLLLVVVGAAAISVAAAAAADVDSFSYPVFDATTTQDLVAGSNTSILTPASLLFNQDALFAEFNRTEGFLLLSRTVDVWRVGTGGAPAFEASFNTSFALSGGAPVAFVVLRDSYPTLYGTGGLRGFANYSASDADDGATSRNASGSLVSVEAGPVRSYGPDSPAVGLNVTVTPNDARVAVWIEYDAGVHRLSVYVAGAGDARPATALLDPPLGLAGERTTEKAMVGFFAGAVQDILVGVRDWNLTVDRFFDSSGGGDGWKKGTSSWVILLAVLGSVAAMA</sequence>
<gene>
    <name evidence="3" type="ORF">BDA96_06G008500</name>
</gene>
<comment type="similarity">
    <text evidence="1">Belongs to the leguminous lectin family.</text>
</comment>
<keyword evidence="2" id="KW-0732">Signal</keyword>
<reference evidence="3" key="1">
    <citation type="journal article" date="2019" name="BMC Genomics">
        <title>A new reference genome for Sorghum bicolor reveals high levels of sequence similarity between sweet and grain genotypes: implications for the genetics of sugar metabolism.</title>
        <authorList>
            <person name="Cooper E.A."/>
            <person name="Brenton Z.W."/>
            <person name="Flinn B.S."/>
            <person name="Jenkins J."/>
            <person name="Shu S."/>
            <person name="Flowers D."/>
            <person name="Luo F."/>
            <person name="Wang Y."/>
            <person name="Xia P."/>
            <person name="Barry K."/>
            <person name="Daum C."/>
            <person name="Lipzen A."/>
            <person name="Yoshinaga Y."/>
            <person name="Schmutz J."/>
            <person name="Saski C."/>
            <person name="Vermerris W."/>
            <person name="Kresovich S."/>
        </authorList>
    </citation>
    <scope>NUCLEOTIDE SEQUENCE</scope>
</reference>
<dbReference type="PANTHER" id="PTHR32401:SF43">
    <property type="entry name" value="LEGUME LECTIN DOMAIN-CONTAINING PROTEIN"/>
    <property type="match status" value="1"/>
</dbReference>
<evidence type="ECO:0000313" key="4">
    <source>
        <dbReference type="Proteomes" id="UP000807115"/>
    </source>
</evidence>
<protein>
    <recommendedName>
        <fullName evidence="5">Legume lectin domain-containing protein</fullName>
    </recommendedName>
</protein>
<dbReference type="SUPFAM" id="SSF49899">
    <property type="entry name" value="Concanavalin A-like lectins/glucanases"/>
    <property type="match status" value="1"/>
</dbReference>
<dbReference type="EMBL" id="CM027685">
    <property type="protein sequence ID" value="KAG0524903.1"/>
    <property type="molecule type" value="Genomic_DNA"/>
</dbReference>
<reference evidence="3" key="2">
    <citation type="submission" date="2020-10" db="EMBL/GenBank/DDBJ databases">
        <authorList>
            <person name="Cooper E.A."/>
            <person name="Brenton Z.W."/>
            <person name="Flinn B.S."/>
            <person name="Jenkins J."/>
            <person name="Shu S."/>
            <person name="Flowers D."/>
            <person name="Luo F."/>
            <person name="Wang Y."/>
            <person name="Xia P."/>
            <person name="Barry K."/>
            <person name="Daum C."/>
            <person name="Lipzen A."/>
            <person name="Yoshinaga Y."/>
            <person name="Schmutz J."/>
            <person name="Saski C."/>
            <person name="Vermerris W."/>
            <person name="Kresovich S."/>
        </authorList>
    </citation>
    <scope>NUCLEOTIDE SEQUENCE</scope>
</reference>
<evidence type="ECO:0000256" key="2">
    <source>
        <dbReference type="SAM" id="SignalP"/>
    </source>
</evidence>
<dbReference type="Gene3D" id="2.60.120.200">
    <property type="match status" value="1"/>
</dbReference>
<dbReference type="Proteomes" id="UP000807115">
    <property type="component" value="Chromosome 6"/>
</dbReference>
<name>A0A921QMS0_SORBI</name>
<proteinExistence type="inferred from homology"/>
<evidence type="ECO:0008006" key="5">
    <source>
        <dbReference type="Google" id="ProtNLM"/>
    </source>
</evidence>
<dbReference type="PANTHER" id="PTHR32401">
    <property type="entry name" value="CONCANAVALIN A-LIKE LECTIN FAMILY PROTEIN"/>
    <property type="match status" value="1"/>
</dbReference>
<accession>A0A921QMS0</accession>
<dbReference type="InterPro" id="IPR050258">
    <property type="entry name" value="Leguminous_Lectin"/>
</dbReference>
<comment type="caution">
    <text evidence="3">The sequence shown here is derived from an EMBL/GenBank/DDBJ whole genome shotgun (WGS) entry which is preliminary data.</text>
</comment>
<dbReference type="AlphaFoldDB" id="A0A921QMS0"/>
<feature type="chain" id="PRO_5037588273" description="Legume lectin domain-containing protein" evidence="2">
    <location>
        <begin position="27"/>
        <end position="295"/>
    </location>
</feature>
<evidence type="ECO:0000256" key="1">
    <source>
        <dbReference type="ARBA" id="ARBA00007606"/>
    </source>
</evidence>
<evidence type="ECO:0000313" key="3">
    <source>
        <dbReference type="EMBL" id="KAG0524903.1"/>
    </source>
</evidence>
<dbReference type="InterPro" id="IPR013320">
    <property type="entry name" value="ConA-like_dom_sf"/>
</dbReference>